<comment type="subcellular location">
    <subcellularLocation>
        <location evidence="1">Cell membrane</location>
        <topology evidence="1">Multi-pass membrane protein</topology>
    </subcellularLocation>
</comment>
<feature type="transmembrane region" description="Helical" evidence="6">
    <location>
        <begin position="146"/>
        <end position="168"/>
    </location>
</feature>
<protein>
    <submittedName>
        <fullName evidence="8">ABC transport system permease protein</fullName>
    </submittedName>
</protein>
<feature type="transmembrane region" description="Helical" evidence="6">
    <location>
        <begin position="16"/>
        <end position="37"/>
    </location>
</feature>
<evidence type="ECO:0000256" key="3">
    <source>
        <dbReference type="ARBA" id="ARBA00022692"/>
    </source>
</evidence>
<feature type="transmembrane region" description="Helical" evidence="6">
    <location>
        <begin position="290"/>
        <end position="310"/>
    </location>
</feature>
<dbReference type="InterPro" id="IPR003838">
    <property type="entry name" value="ABC3_permease_C"/>
</dbReference>
<keyword evidence="2" id="KW-1003">Cell membrane</keyword>
<organism evidence="8 9">
    <name type="scientific">Microbacterium resistens</name>
    <dbReference type="NCBI Taxonomy" id="156977"/>
    <lineage>
        <taxon>Bacteria</taxon>
        <taxon>Bacillati</taxon>
        <taxon>Actinomycetota</taxon>
        <taxon>Actinomycetes</taxon>
        <taxon>Micrococcales</taxon>
        <taxon>Microbacteriaceae</taxon>
        <taxon>Microbacterium</taxon>
    </lineage>
</organism>
<comment type="caution">
    <text evidence="8">The sequence shown here is derived from an EMBL/GenBank/DDBJ whole genome shotgun (WGS) entry which is preliminary data.</text>
</comment>
<name>A0ABU1SAX6_9MICO</name>
<evidence type="ECO:0000313" key="9">
    <source>
        <dbReference type="Proteomes" id="UP001259347"/>
    </source>
</evidence>
<evidence type="ECO:0000259" key="7">
    <source>
        <dbReference type="Pfam" id="PF02687"/>
    </source>
</evidence>
<feature type="domain" description="ABC3 transporter permease C-terminal" evidence="7">
    <location>
        <begin position="57"/>
        <end position="179"/>
    </location>
</feature>
<sequence length="456" mass="46285">MIRLLAAELRLEWRSWAGLVLVAAVGSLALGVGGSMLETGITAGGRYAIGFGGAASMVLVFSGASAVAVTAAVARLAVDLGRASYARWLLAGAGPRQVGGIVSMQVAVMSLLGALAGLAATSLVAAPVVHGAFEGGSGGYQEVPVVVGPLTALFAVGGILLVALLGGLSAARRAARTPPLDALREPEAQGRRMRWWRWGLFAAMVAAATAACVSWLSLAAVATDDDRNTLISQTPLIAPLLSLVVVSGGPVLYGAVLRAWTALIPARASSAWFLARHQARYHLGRSTASVTPLFTGTAMVGGLYTVTAIWGDAARASGESFNGLQLGQVIVLLGGPVLLATVGAAVVVFMSNRAQAREQALLSASGATTDVILRAAVWQAMIHVLTAAILAIGVIVVTGLLASVMLAPFYPVVALRYDLAGTAAILALGLVLTVAAVALPVAARLREPVATALAVT</sequence>
<evidence type="ECO:0000256" key="4">
    <source>
        <dbReference type="ARBA" id="ARBA00022989"/>
    </source>
</evidence>
<feature type="transmembrane region" description="Helical" evidence="6">
    <location>
        <begin position="384"/>
        <end position="407"/>
    </location>
</feature>
<dbReference type="Pfam" id="PF02687">
    <property type="entry name" value="FtsX"/>
    <property type="match status" value="1"/>
</dbReference>
<feature type="transmembrane region" description="Helical" evidence="6">
    <location>
        <begin position="330"/>
        <end position="350"/>
    </location>
</feature>
<keyword evidence="3 6" id="KW-0812">Transmembrane</keyword>
<gene>
    <name evidence="8" type="ORF">J2Y69_000602</name>
</gene>
<feature type="transmembrane region" description="Helical" evidence="6">
    <location>
        <begin position="419"/>
        <end position="443"/>
    </location>
</feature>
<evidence type="ECO:0000256" key="6">
    <source>
        <dbReference type="SAM" id="Phobius"/>
    </source>
</evidence>
<keyword evidence="4 6" id="KW-1133">Transmembrane helix</keyword>
<evidence type="ECO:0000256" key="2">
    <source>
        <dbReference type="ARBA" id="ARBA00022475"/>
    </source>
</evidence>
<keyword evidence="9" id="KW-1185">Reference proteome</keyword>
<evidence type="ECO:0000313" key="8">
    <source>
        <dbReference type="EMBL" id="MDR6866017.1"/>
    </source>
</evidence>
<proteinExistence type="predicted"/>
<feature type="transmembrane region" description="Helical" evidence="6">
    <location>
        <begin position="236"/>
        <end position="257"/>
    </location>
</feature>
<evidence type="ECO:0000256" key="1">
    <source>
        <dbReference type="ARBA" id="ARBA00004651"/>
    </source>
</evidence>
<dbReference type="RefSeq" id="WP_310017396.1">
    <property type="nucleotide sequence ID" value="NZ_JAVDUM010000002.1"/>
</dbReference>
<feature type="transmembrane region" description="Helical" evidence="6">
    <location>
        <begin position="98"/>
        <end position="126"/>
    </location>
</feature>
<accession>A0ABU1SAX6</accession>
<feature type="transmembrane region" description="Helical" evidence="6">
    <location>
        <begin position="49"/>
        <end position="78"/>
    </location>
</feature>
<feature type="transmembrane region" description="Helical" evidence="6">
    <location>
        <begin position="195"/>
        <end position="216"/>
    </location>
</feature>
<reference evidence="8 9" key="1">
    <citation type="submission" date="2023-07" db="EMBL/GenBank/DDBJ databases">
        <title>Sorghum-associated microbial communities from plants grown in Nebraska, USA.</title>
        <authorList>
            <person name="Schachtman D."/>
        </authorList>
    </citation>
    <scope>NUCLEOTIDE SEQUENCE [LARGE SCALE GENOMIC DNA]</scope>
    <source>
        <strain evidence="8 9">2980</strain>
    </source>
</reference>
<keyword evidence="5 6" id="KW-0472">Membrane</keyword>
<dbReference type="Proteomes" id="UP001259347">
    <property type="component" value="Unassembled WGS sequence"/>
</dbReference>
<dbReference type="EMBL" id="JAVDUM010000002">
    <property type="protein sequence ID" value="MDR6866017.1"/>
    <property type="molecule type" value="Genomic_DNA"/>
</dbReference>
<evidence type="ECO:0000256" key="5">
    <source>
        <dbReference type="ARBA" id="ARBA00023136"/>
    </source>
</evidence>